<dbReference type="InterPro" id="IPR004879">
    <property type="entry name" value="Ssp411-like_TRX"/>
</dbReference>
<dbReference type="KEGG" id="soa:G3M56_000335"/>
<gene>
    <name evidence="2" type="ORF">G3M56_000335</name>
</gene>
<evidence type="ECO:0000259" key="1">
    <source>
        <dbReference type="Pfam" id="PF03190"/>
    </source>
</evidence>
<dbReference type="Gene3D" id="3.40.30.10">
    <property type="entry name" value="Glutaredoxin"/>
    <property type="match status" value="1"/>
</dbReference>
<dbReference type="Gene3D" id="1.50.10.10">
    <property type="match status" value="1"/>
</dbReference>
<dbReference type="SUPFAM" id="SSF48208">
    <property type="entry name" value="Six-hairpin glycosidases"/>
    <property type="match status" value="1"/>
</dbReference>
<dbReference type="Proteomes" id="UP000475117">
    <property type="component" value="Chromosome"/>
</dbReference>
<feature type="domain" description="Spermatogenesis-associated protein 20-like TRX" evidence="1">
    <location>
        <begin position="7"/>
        <end position="168"/>
    </location>
</feature>
<accession>A0A6B3L5H6</accession>
<dbReference type="Pfam" id="PF03190">
    <property type="entry name" value="Thioredox_DsbH"/>
    <property type="match status" value="1"/>
</dbReference>
<dbReference type="GO" id="GO:0005975">
    <property type="term" value="P:carbohydrate metabolic process"/>
    <property type="evidence" value="ECO:0007669"/>
    <property type="project" value="InterPro"/>
</dbReference>
<dbReference type="RefSeq" id="WP_164364852.1">
    <property type="nucleotide sequence ID" value="NZ_CP066776.1"/>
</dbReference>
<dbReference type="EMBL" id="CP066776">
    <property type="protein sequence ID" value="QQL45070.1"/>
    <property type="molecule type" value="Genomic_DNA"/>
</dbReference>
<dbReference type="InterPro" id="IPR036249">
    <property type="entry name" value="Thioredoxin-like_sf"/>
</dbReference>
<protein>
    <submittedName>
        <fullName evidence="2">Thioredoxin domain-containing protein</fullName>
    </submittedName>
</protein>
<dbReference type="PANTHER" id="PTHR42899">
    <property type="entry name" value="SPERMATOGENESIS-ASSOCIATED PROTEIN 20"/>
    <property type="match status" value="1"/>
</dbReference>
<proteinExistence type="predicted"/>
<dbReference type="InterPro" id="IPR008928">
    <property type="entry name" value="6-hairpin_glycosidase_sf"/>
</dbReference>
<keyword evidence="3" id="KW-1185">Reference proteome</keyword>
<dbReference type="PIRSF" id="PIRSF006402">
    <property type="entry name" value="UCP006402_thioredoxin"/>
    <property type="match status" value="1"/>
</dbReference>
<evidence type="ECO:0000313" key="3">
    <source>
        <dbReference type="Proteomes" id="UP000475117"/>
    </source>
</evidence>
<name>A0A6B3L5H6_9BACT</name>
<organism evidence="2 3">
    <name type="scientific">Sulfuriroseicoccus oceanibius</name>
    <dbReference type="NCBI Taxonomy" id="2707525"/>
    <lineage>
        <taxon>Bacteria</taxon>
        <taxon>Pseudomonadati</taxon>
        <taxon>Verrucomicrobiota</taxon>
        <taxon>Verrucomicrobiia</taxon>
        <taxon>Verrucomicrobiales</taxon>
        <taxon>Verrucomicrobiaceae</taxon>
        <taxon>Sulfuriroseicoccus</taxon>
    </lineage>
</organism>
<dbReference type="InterPro" id="IPR024705">
    <property type="entry name" value="Ssp411"/>
</dbReference>
<reference evidence="2 3" key="1">
    <citation type="submission" date="2020-12" db="EMBL/GenBank/DDBJ databases">
        <title>Sulforoseuscoccus oceanibium gen. nov., sp. nov., a representative of the phylum Verrucomicrobia with special cytoplasmic membrane, and proposal of Sulforoseuscoccusaceae fam. nov.</title>
        <authorList>
            <person name="Xi F."/>
        </authorList>
    </citation>
    <scope>NUCLEOTIDE SEQUENCE [LARGE SCALE GENOMIC DNA]</scope>
    <source>
        <strain evidence="2 3">T37</strain>
    </source>
</reference>
<sequence>MSDAPHTNRLATETSPYLQQHATNPVDWLPWGDEALEKAKRENKPIFLSIGYSTCHWCHVMARESFANAQTAKLMNQHFVNIKVDREERPDVDSIYMTYVQATTGRGGWPMSVFLTPEGTPFVGGTYFPPQDSQGRPGFPRILSSIAEMWEKDAEKVRTSAEDTMRQIQQILLAPSDDKSPLTAAQVDASFDTFATQYDQQHGGFGSYQKFPRPVALEFLLNEAVRSGVDSGKGARAMSMVTGTLDAIATGGITDHLGGGIHRYTVDEIWHVPHFEKMLYDQALVVPPMVATFQLTGNPRYADHARATLDYVLRDMTHEDGGFFSAEDAESPLPENPSEKGEGAFYTWSHIEIDELLTLEQARVFNAALGIERGGNVNPASDPHNELRGLNVPFLANPPQTDADRQLLSEALEIITKARNERPRPHLDDKVLTSWNGLMIAALAGAAHPLGDNRYLAAAHKAAAFIKANLYDPSGKTLIRSWRNGQPSSTRGFADDYAFLIHGLIELYQADFDTQWLEWAIDLQQTQIALFHDAKHGGFFNTEATDEKLILRMKNDTDNAEPSAGSLSALNLQRLAAMLDHEEWGDIAEETIASFTKNLTQAPSAAPLMAVALAHQIDGLQTVVLAAADGADAMAAAVRDQFLPGTTTIQIPDAEGSSARRFFTTRSERYAAMHSTNGTATAFLCRGKTCEPPITCTDELKAKLAPAT</sequence>
<evidence type="ECO:0000313" key="2">
    <source>
        <dbReference type="EMBL" id="QQL45070.1"/>
    </source>
</evidence>
<dbReference type="PANTHER" id="PTHR42899:SF1">
    <property type="entry name" value="SPERMATOGENESIS-ASSOCIATED PROTEIN 20"/>
    <property type="match status" value="1"/>
</dbReference>
<dbReference type="AlphaFoldDB" id="A0A6B3L5H6"/>
<dbReference type="SUPFAM" id="SSF52833">
    <property type="entry name" value="Thioredoxin-like"/>
    <property type="match status" value="1"/>
</dbReference>
<dbReference type="CDD" id="cd02955">
    <property type="entry name" value="SSP411"/>
    <property type="match status" value="1"/>
</dbReference>
<dbReference type="InterPro" id="IPR012341">
    <property type="entry name" value="6hp_glycosidase-like_sf"/>
</dbReference>